<dbReference type="Pfam" id="PF17854">
    <property type="entry name" value="FtsK_alpha"/>
    <property type="match status" value="1"/>
</dbReference>
<keyword evidence="7" id="KW-0472">Membrane</keyword>
<dbReference type="SUPFAM" id="SSF46785">
    <property type="entry name" value="Winged helix' DNA-binding domain"/>
    <property type="match status" value="1"/>
</dbReference>
<dbReference type="InterPro" id="IPR036390">
    <property type="entry name" value="WH_DNA-bd_sf"/>
</dbReference>
<dbReference type="GO" id="GO:0003677">
    <property type="term" value="F:DNA binding"/>
    <property type="evidence" value="ECO:0007669"/>
    <property type="project" value="UniProtKB-KW"/>
</dbReference>
<reference evidence="9" key="1">
    <citation type="submission" date="2020-04" db="EMBL/GenBank/DDBJ databases">
        <authorList>
            <person name="Zhang T."/>
        </authorList>
    </citation>
    <scope>NUCLEOTIDE SEQUENCE</scope>
    <source>
        <strain evidence="9">HKST-UBA11</strain>
    </source>
</reference>
<dbReference type="InterPro" id="IPR027417">
    <property type="entry name" value="P-loop_NTPase"/>
</dbReference>
<keyword evidence="7" id="KW-0812">Transmembrane</keyword>
<dbReference type="AlphaFoldDB" id="A0A955RKT6"/>
<feature type="transmembrane region" description="Helical" evidence="7">
    <location>
        <begin position="21"/>
        <end position="40"/>
    </location>
</feature>
<evidence type="ECO:0000256" key="3">
    <source>
        <dbReference type="ARBA" id="ARBA00022840"/>
    </source>
</evidence>
<sequence length="753" mass="82719">MARSKRRGRRKKITYDSSETKIVFGLLVLFAGIVALLSQFTEGILFAHFTRLFGESVILVSCTLFILSSYLFGILPERITLRSVIGGTLVTLAYATYISSGINLPVNITELGAQGQFGGVVGVTLAEQLAAYLFQDMVRPLMILIIFFSLPLVFSISLTDYFSFIRKIILSITNFFNKVFNSLPKGKSTSVIEDEYEERDYGDARMVGDFQSRSDDSSPDHNPDSVSSKEQEKNTKAALSASERKAEEAKALKNVTFTEKSGDDDNDMVMQQELKFPDWKLPPVTLLKKVPKQKPSLTHIKRNSQIIERTLSSFGIETNVVDVLIGPSVTQYALDIALGTKVSKIANLRNDLALALATSANAVRIEAPIPGTSYIGIEAPNKDRETISFRELVEGDGLDQGNLQATIGVDVSGKKIYADIQAMPHLLIAGATGSGKSVVTNSFVMSLLMRKSPDEVRFILVDPKQVEFSDYNGIPHLLTPVITDMDKVNNALKWAIVEMERRYTEFKNFRVRNLEGFNEKMGFTALPYIVIVIDEMADMMMTQHGAEIESSIVKLAQKARATGIHLILATQRPSVDVITGLIKANIPGRVGMSVTTQVDSRVILDQVGAEALLGRGDMLYKDPGKNRLARIQGGFVSQEEVLKVVEFIKDQSPEVEYSLEVTKAQVDPNAPPGAAESFNFSEDDLFAAAARVVVNARKGSSSLIQRKLSVGYNRAARLLDELHEHGVVGPANGSKPRDVLITDIESFLQGGSE</sequence>
<feature type="binding site" evidence="5">
    <location>
        <begin position="430"/>
        <end position="437"/>
    </location>
    <ligand>
        <name>ATP</name>
        <dbReference type="ChEBI" id="CHEBI:30616"/>
    </ligand>
</feature>
<feature type="region of interest" description="Disordered" evidence="6">
    <location>
        <begin position="208"/>
        <end position="247"/>
    </location>
</feature>
<dbReference type="InterPro" id="IPR002543">
    <property type="entry name" value="FtsK_dom"/>
</dbReference>
<evidence type="ECO:0000256" key="6">
    <source>
        <dbReference type="SAM" id="MobiDB-lite"/>
    </source>
</evidence>
<evidence type="ECO:0000256" key="1">
    <source>
        <dbReference type="ARBA" id="ARBA00006474"/>
    </source>
</evidence>
<dbReference type="PANTHER" id="PTHR22683:SF41">
    <property type="entry name" value="DNA TRANSLOCASE FTSK"/>
    <property type="match status" value="1"/>
</dbReference>
<dbReference type="Gene3D" id="3.30.980.40">
    <property type="match status" value="1"/>
</dbReference>
<dbReference type="GO" id="GO:0005524">
    <property type="term" value="F:ATP binding"/>
    <property type="evidence" value="ECO:0007669"/>
    <property type="project" value="UniProtKB-UniRule"/>
</dbReference>
<dbReference type="Gene3D" id="1.10.10.10">
    <property type="entry name" value="Winged helix-like DNA-binding domain superfamily/Winged helix DNA-binding domain"/>
    <property type="match status" value="1"/>
</dbReference>
<dbReference type="SUPFAM" id="SSF52540">
    <property type="entry name" value="P-loop containing nucleoside triphosphate hydrolases"/>
    <property type="match status" value="1"/>
</dbReference>
<organism evidence="9 10">
    <name type="scientific">Candidatus Dojkabacteria bacterium</name>
    <dbReference type="NCBI Taxonomy" id="2099670"/>
    <lineage>
        <taxon>Bacteria</taxon>
        <taxon>Candidatus Dojkabacteria</taxon>
    </lineage>
</organism>
<gene>
    <name evidence="9" type="ORF">KC717_03685</name>
</gene>
<keyword evidence="7" id="KW-1133">Transmembrane helix</keyword>
<evidence type="ECO:0000313" key="10">
    <source>
        <dbReference type="Proteomes" id="UP000754563"/>
    </source>
</evidence>
<accession>A0A955RKT6</accession>
<feature type="transmembrane region" description="Helical" evidence="7">
    <location>
        <begin position="117"/>
        <end position="134"/>
    </location>
</feature>
<dbReference type="InterPro" id="IPR041027">
    <property type="entry name" value="FtsK_alpha"/>
</dbReference>
<dbReference type="Pfam" id="PF09397">
    <property type="entry name" value="FtsK_gamma"/>
    <property type="match status" value="1"/>
</dbReference>
<evidence type="ECO:0000256" key="2">
    <source>
        <dbReference type="ARBA" id="ARBA00022741"/>
    </source>
</evidence>
<evidence type="ECO:0000256" key="4">
    <source>
        <dbReference type="ARBA" id="ARBA00023125"/>
    </source>
</evidence>
<feature type="transmembrane region" description="Helical" evidence="7">
    <location>
        <begin position="52"/>
        <end position="72"/>
    </location>
</feature>
<keyword evidence="3 5" id="KW-0067">ATP-binding</keyword>
<name>A0A955RKT6_9BACT</name>
<dbReference type="PROSITE" id="PS50901">
    <property type="entry name" value="FTSK"/>
    <property type="match status" value="1"/>
</dbReference>
<dbReference type="PANTHER" id="PTHR22683">
    <property type="entry name" value="SPORULATION PROTEIN RELATED"/>
    <property type="match status" value="1"/>
</dbReference>
<feature type="transmembrane region" description="Helical" evidence="7">
    <location>
        <begin position="79"/>
        <end position="97"/>
    </location>
</feature>
<dbReference type="InterPro" id="IPR036388">
    <property type="entry name" value="WH-like_DNA-bd_sf"/>
</dbReference>
<evidence type="ECO:0000259" key="8">
    <source>
        <dbReference type="PROSITE" id="PS50901"/>
    </source>
</evidence>
<reference evidence="9" key="2">
    <citation type="journal article" date="2021" name="Microbiome">
        <title>Successional dynamics and alternative stable states in a saline activated sludge microbial community over 9 years.</title>
        <authorList>
            <person name="Wang Y."/>
            <person name="Ye J."/>
            <person name="Ju F."/>
            <person name="Liu L."/>
            <person name="Boyd J.A."/>
            <person name="Deng Y."/>
            <person name="Parks D.H."/>
            <person name="Jiang X."/>
            <person name="Yin X."/>
            <person name="Woodcroft B.J."/>
            <person name="Tyson G.W."/>
            <person name="Hugenholtz P."/>
            <person name="Polz M.F."/>
            <person name="Zhang T."/>
        </authorList>
    </citation>
    <scope>NUCLEOTIDE SEQUENCE</scope>
    <source>
        <strain evidence="9">HKST-UBA11</strain>
    </source>
</reference>
<dbReference type="CDD" id="cd01127">
    <property type="entry name" value="TrwB_TraG_TraD_VirD4"/>
    <property type="match status" value="1"/>
</dbReference>
<dbReference type="EMBL" id="JAGQLH010000040">
    <property type="protein sequence ID" value="MCA9385723.1"/>
    <property type="molecule type" value="Genomic_DNA"/>
</dbReference>
<dbReference type="Gene3D" id="3.40.50.300">
    <property type="entry name" value="P-loop containing nucleotide triphosphate hydrolases"/>
    <property type="match status" value="1"/>
</dbReference>
<evidence type="ECO:0000256" key="7">
    <source>
        <dbReference type="SAM" id="Phobius"/>
    </source>
</evidence>
<proteinExistence type="inferred from homology"/>
<evidence type="ECO:0000313" key="9">
    <source>
        <dbReference type="EMBL" id="MCA9385723.1"/>
    </source>
</evidence>
<keyword evidence="4" id="KW-0238">DNA-binding</keyword>
<dbReference type="InterPro" id="IPR050206">
    <property type="entry name" value="FtsK/SpoIIIE/SftA"/>
</dbReference>
<comment type="similarity">
    <text evidence="1">Belongs to the FtsK/SpoIIIE/SftA family.</text>
</comment>
<dbReference type="InterPro" id="IPR018541">
    <property type="entry name" value="Ftsk_gamma"/>
</dbReference>
<dbReference type="Pfam" id="PF01580">
    <property type="entry name" value="FtsK_SpoIIIE"/>
    <property type="match status" value="1"/>
</dbReference>
<dbReference type="SMART" id="SM00843">
    <property type="entry name" value="Ftsk_gamma"/>
    <property type="match status" value="1"/>
</dbReference>
<dbReference type="Proteomes" id="UP000754563">
    <property type="component" value="Unassembled WGS sequence"/>
</dbReference>
<protein>
    <submittedName>
        <fullName evidence="9">DUF87 domain-containing protein</fullName>
    </submittedName>
</protein>
<feature type="compositionally biased region" description="Basic and acidic residues" evidence="6">
    <location>
        <begin position="212"/>
        <end position="235"/>
    </location>
</feature>
<evidence type="ECO:0000256" key="5">
    <source>
        <dbReference type="PROSITE-ProRule" id="PRU00289"/>
    </source>
</evidence>
<feature type="transmembrane region" description="Helical" evidence="7">
    <location>
        <begin position="141"/>
        <end position="164"/>
    </location>
</feature>
<feature type="domain" description="FtsK" evidence="8">
    <location>
        <begin position="413"/>
        <end position="601"/>
    </location>
</feature>
<keyword evidence="2 5" id="KW-0547">Nucleotide-binding</keyword>
<comment type="caution">
    <text evidence="9">The sequence shown here is derived from an EMBL/GenBank/DDBJ whole genome shotgun (WGS) entry which is preliminary data.</text>
</comment>